<dbReference type="EMBL" id="JAQGDS010000007">
    <property type="protein sequence ID" value="KAJ6258935.1"/>
    <property type="molecule type" value="Genomic_DNA"/>
</dbReference>
<dbReference type="Pfam" id="PF18401">
    <property type="entry name" value="Thioredoxin_13"/>
    <property type="match status" value="1"/>
</dbReference>
<dbReference type="GO" id="GO:0018279">
    <property type="term" value="P:protein N-linked glycosylation via asparagine"/>
    <property type="evidence" value="ECO:0007669"/>
    <property type="project" value="TreeGrafter"/>
</dbReference>
<evidence type="ECO:0000259" key="15">
    <source>
        <dbReference type="Pfam" id="PF18404"/>
    </source>
</evidence>
<feature type="domain" description="UGGT thioredoxin-like" evidence="11">
    <location>
        <begin position="61"/>
        <end position="240"/>
    </location>
</feature>
<evidence type="ECO:0000313" key="17">
    <source>
        <dbReference type="Proteomes" id="UP001221413"/>
    </source>
</evidence>
<keyword evidence="7" id="KW-0256">Endoplasmic reticulum</keyword>
<dbReference type="InterPro" id="IPR040693">
    <property type="entry name" value="UGGT_TRXL_1"/>
</dbReference>
<evidence type="ECO:0000256" key="2">
    <source>
        <dbReference type="ARBA" id="ARBA00004319"/>
    </source>
</evidence>
<dbReference type="InterPro" id="IPR040692">
    <property type="entry name" value="UGGT_TRXL_3"/>
</dbReference>
<sequence>MWFSTLWSQRLSARALFSSALALASLQQAYGRSQPHEILEEGAVKRWEGLNLSLKTSWKAGPYILEILECAALENHDFYFTLLKLIGSETIKLARSDKDIYESLVSYVEKNELLDHHYIPTWKFCISLRETSPRIEAHYQYFLNNVEFSKGESCPVWFDDGTRQSCNADDIAKVKPESSSAARTKEIAFDRLSTDDVRKGAVAFYIDILADGFPAAYKKMVEAAEKAGVAYKIRYRPSPSLQDTKPIALSGYGVSLVLKKTDYMVIDDRGAKEGASDDSASSSSESSASSATPSPQYKFRVPKNLEPQEQRFPLWDLEDIDDPVKGLRDILPLSQKNLADLGFKTANFISKSGIYPPDMLMKISSDFPKYAHTIGTMGGVQDAFLEEHIENRKTWLPSGYNAMILNGLMLDPSEVTATTLLEIMRRERKYTMQIRSLGLDQKETLDLIIHENITESKLNEEKPRFDWREQENEKGAIIWLNDFEKDEMYENWPDSINNIMVPTYGGQLASIRKNIHTLILPLDFSNRDDVILLSQRLFMFLKRGLALRIGIIPVVRNNLGSVNSKVFAALLDSYDLAAAMSYLKDGLEADKHGVRYPAPEYIQHVTGGRSPKDGKDTPTLSSVMESKELQENSRAAGQWESRLGVTSRPYPFFINGIGQSFSDSWINVLTTALPIDVQRMQVAVEAGDLSDESDIAEFLLEGKPLMRRNPVIFLDEDVNMVDLFDLYEANSDIMNKLPHFPGTFVEESETSSADVWVIGDFDIANGHDLLSEAAKFQTTVPGISITAIHNPSYKTKVPTLSALLHSLVGKDKVLESTGVLEKIADEVRPQKDFVDMKIDGSKIDALGQKILGGDAKTDSWVFPDQVIAENFWREAAALFERKLKIKPGQRAVLVNGRLLGPFGDEIQFTKEDFNTLVNVELKARIQPVLQAVKSMGALDRLRAPNAKGKLTSAMAVLQTPQTTGIINRSSNVRTNMPSRWKKRKTALTSGDPIWSTFRFIVSLDPLSETAQKWAPILRVLMSMDGVGIYTFLNPREDLGEVPIKRFYRHVLYSQPKFDENGDILEPKAQFTDLPDKTLYSLSMDVPPTWLVTPSETIHDLDNIKLQTFKERFGTSDLNATYSLRSILIEGHSRDTSLNEPSAGAQLELGTAKNPVMEDTLIMQNLGYFQFKSNPGYWQIRLKPGRSSEVFSIQSLGMDGFSMADSAEDDVKEVTLMSLRGVTLFPRLKRNKGYMKADVLAPLPDEESPIEKGKKLADGFLSKLGFGKSKEKETKIAKPPAEINIFSVASGHLYERFLNIMMISVMRHTKHTVKFWFIENFLSPAFKDFIPTMAKEYGFEYELVTYKWPHWLRQQKEKQREIWGYKILFLDVLFPLNLDKIIFVDADQIVRTDMKELVDLDLEGAPYGFAPMCDSRTEIEGFRFWKQGYWKSFLGDLKYHISALFVVDLKLFRQLAAGDRLRQQYHQLSADPNSLANLDQDLPNNMQRFLPIFSLPQDWLWCETWCSDESFATAKTIDLCNNPMTKEPKLDRAKRQIPEWTEYDNEVAELAKRVKAKGVENMREALVQKEALGEEEKAGKEEKTESREAAKDTTGESTKVPTRDEL</sequence>
<dbReference type="Gene3D" id="3.90.550.10">
    <property type="entry name" value="Spore Coat Polysaccharide Biosynthesis Protein SpsA, Chain A"/>
    <property type="match status" value="1"/>
</dbReference>
<comment type="caution">
    <text evidence="16">The sequence shown here is derived from an EMBL/GenBank/DDBJ whole genome shotgun (WGS) entry which is preliminary data.</text>
</comment>
<evidence type="ECO:0000256" key="6">
    <source>
        <dbReference type="ARBA" id="ARBA00022729"/>
    </source>
</evidence>
<dbReference type="GO" id="GO:0036503">
    <property type="term" value="P:ERAD pathway"/>
    <property type="evidence" value="ECO:0007669"/>
    <property type="project" value="TreeGrafter"/>
</dbReference>
<reference evidence="16" key="1">
    <citation type="submission" date="2023-01" db="EMBL/GenBank/DDBJ databases">
        <title>The chitinases involved in constricting ring structure development in the nematode-trapping fungus Drechslerella dactyloides.</title>
        <authorList>
            <person name="Wang R."/>
            <person name="Zhang L."/>
            <person name="Tang P."/>
            <person name="Li S."/>
            <person name="Liang L."/>
        </authorList>
    </citation>
    <scope>NUCLEOTIDE SEQUENCE</scope>
    <source>
        <strain evidence="16">YMF1.00031</strain>
    </source>
</reference>
<evidence type="ECO:0000256" key="4">
    <source>
        <dbReference type="ARBA" id="ARBA00006351"/>
    </source>
</evidence>
<feature type="region of interest" description="Disordered" evidence="9">
    <location>
        <begin position="271"/>
        <end position="303"/>
    </location>
</feature>
<feature type="compositionally biased region" description="Low complexity" evidence="9">
    <location>
        <begin position="277"/>
        <end position="291"/>
    </location>
</feature>
<dbReference type="GO" id="GO:0051082">
    <property type="term" value="F:unfolded protein binding"/>
    <property type="evidence" value="ECO:0007669"/>
    <property type="project" value="TreeGrafter"/>
</dbReference>
<dbReference type="FunFam" id="3.90.550.10:FF:000065">
    <property type="entry name" value="UDP-glucose:glycoprotein glucosyltransferase, putative"/>
    <property type="match status" value="1"/>
</dbReference>
<dbReference type="InterPro" id="IPR009448">
    <property type="entry name" value="UDP-g_GGtrans"/>
</dbReference>
<evidence type="ECO:0000313" key="16">
    <source>
        <dbReference type="EMBL" id="KAJ6258935.1"/>
    </source>
</evidence>
<feature type="compositionally biased region" description="Basic and acidic residues" evidence="9">
    <location>
        <begin position="1567"/>
        <end position="1593"/>
    </location>
</feature>
<feature type="region of interest" description="Disordered" evidence="9">
    <location>
        <begin position="1567"/>
        <end position="1605"/>
    </location>
</feature>
<dbReference type="GO" id="GO:0005788">
    <property type="term" value="C:endoplasmic reticulum lumen"/>
    <property type="evidence" value="ECO:0007669"/>
    <property type="project" value="UniProtKB-SubCell"/>
</dbReference>
<dbReference type="Proteomes" id="UP001221413">
    <property type="component" value="Unassembled WGS sequence"/>
</dbReference>
<protein>
    <submittedName>
        <fullName evidence="16">Glycoprotein glucosyltransferase</fullName>
    </submittedName>
</protein>
<feature type="domain" description="UDP-glucose:glycoprotein glucosyltransferase thioredoxin-like" evidence="14">
    <location>
        <begin position="722"/>
        <end position="955"/>
    </location>
</feature>
<evidence type="ECO:0000256" key="9">
    <source>
        <dbReference type="SAM" id="MobiDB-lite"/>
    </source>
</evidence>
<dbReference type="PANTHER" id="PTHR11226">
    <property type="entry name" value="UDP-GLUCOSE GLYCOPROTEIN:GLUCOSYLTRANSFERASE"/>
    <property type="match status" value="1"/>
</dbReference>
<dbReference type="InterPro" id="IPR040525">
    <property type="entry name" value="UGGT_TRXL_4"/>
</dbReference>
<dbReference type="InterPro" id="IPR029044">
    <property type="entry name" value="Nucleotide-diphossugar_trans"/>
</dbReference>
<comment type="cofactor">
    <cofactor evidence="1">
        <name>Ca(2+)</name>
        <dbReference type="ChEBI" id="CHEBI:29108"/>
    </cofactor>
</comment>
<feature type="domain" description="Glucosyltransferase 24 catalytic" evidence="15">
    <location>
        <begin position="1282"/>
        <end position="1549"/>
    </location>
</feature>
<gene>
    <name evidence="16" type="ORF">Dda_5830</name>
</gene>
<dbReference type="InterPro" id="IPR040497">
    <property type="entry name" value="Glyco_transf_24"/>
</dbReference>
<feature type="domain" description="UGGT thioredoxin-like" evidence="12">
    <location>
        <begin position="329"/>
        <end position="459"/>
    </location>
</feature>
<evidence type="ECO:0000259" key="12">
    <source>
        <dbReference type="Pfam" id="PF18401"/>
    </source>
</evidence>
<evidence type="ECO:0000259" key="14">
    <source>
        <dbReference type="Pfam" id="PF18403"/>
    </source>
</evidence>
<feature type="chain" id="PRO_5042063104" evidence="10">
    <location>
        <begin position="32"/>
        <end position="1605"/>
    </location>
</feature>
<comment type="subcellular location">
    <subcellularLocation>
        <location evidence="2">Endoplasmic reticulum lumen</location>
    </subcellularLocation>
</comment>
<dbReference type="Pfam" id="PF18400">
    <property type="entry name" value="Thioredoxin_12"/>
    <property type="match status" value="1"/>
</dbReference>
<dbReference type="PANTHER" id="PTHR11226:SF0">
    <property type="entry name" value="UDP-GLUCOSE:GLYCOPROTEIN GLUCOSYLTRANSFERASE"/>
    <property type="match status" value="1"/>
</dbReference>
<dbReference type="Pfam" id="PF18403">
    <property type="entry name" value="Thioredoxin_15"/>
    <property type="match status" value="1"/>
</dbReference>
<proteinExistence type="inferred from homology"/>
<evidence type="ECO:0000256" key="7">
    <source>
        <dbReference type="ARBA" id="ARBA00022824"/>
    </source>
</evidence>
<evidence type="ECO:0000256" key="1">
    <source>
        <dbReference type="ARBA" id="ARBA00001913"/>
    </source>
</evidence>
<dbReference type="GO" id="GO:0003980">
    <property type="term" value="F:UDP-glucose:glycoprotein glucosyltransferase activity"/>
    <property type="evidence" value="ECO:0007669"/>
    <property type="project" value="InterPro"/>
</dbReference>
<comment type="pathway">
    <text evidence="3">Protein modification; protein glycosylation.</text>
</comment>
<evidence type="ECO:0000259" key="13">
    <source>
        <dbReference type="Pfam" id="PF18402"/>
    </source>
</evidence>
<evidence type="ECO:0000256" key="10">
    <source>
        <dbReference type="SAM" id="SignalP"/>
    </source>
</evidence>
<keyword evidence="8" id="KW-0325">Glycoprotein</keyword>
<dbReference type="Pfam" id="PF18402">
    <property type="entry name" value="Thioredoxin_14"/>
    <property type="match status" value="1"/>
</dbReference>
<keyword evidence="5" id="KW-0808">Transferase</keyword>
<dbReference type="SUPFAM" id="SSF53448">
    <property type="entry name" value="Nucleotide-diphospho-sugar transferases"/>
    <property type="match status" value="1"/>
</dbReference>
<dbReference type="Pfam" id="PF06427">
    <property type="entry name" value="UDP-g_GGTase"/>
    <property type="match status" value="1"/>
</dbReference>
<feature type="signal peptide" evidence="10">
    <location>
        <begin position="1"/>
        <end position="31"/>
    </location>
</feature>
<evidence type="ECO:0000259" key="11">
    <source>
        <dbReference type="Pfam" id="PF18400"/>
    </source>
</evidence>
<evidence type="ECO:0000256" key="5">
    <source>
        <dbReference type="ARBA" id="ARBA00022679"/>
    </source>
</evidence>
<evidence type="ECO:0000256" key="3">
    <source>
        <dbReference type="ARBA" id="ARBA00004922"/>
    </source>
</evidence>
<dbReference type="Pfam" id="PF18404">
    <property type="entry name" value="Glyco_transf_24"/>
    <property type="match status" value="1"/>
</dbReference>
<feature type="domain" description="UGGT thioredoxin-like" evidence="13">
    <location>
        <begin position="465"/>
        <end position="712"/>
    </location>
</feature>
<dbReference type="InterPro" id="IPR040694">
    <property type="entry name" value="UGGT_TRXL_2"/>
</dbReference>
<keyword evidence="17" id="KW-1185">Reference proteome</keyword>
<evidence type="ECO:0000256" key="8">
    <source>
        <dbReference type="ARBA" id="ARBA00023180"/>
    </source>
</evidence>
<dbReference type="CDD" id="cd06432">
    <property type="entry name" value="GT8_HUGT1_C_like"/>
    <property type="match status" value="1"/>
</dbReference>
<keyword evidence="6 10" id="KW-0732">Signal</keyword>
<comment type="similarity">
    <text evidence="4">Belongs to the glycosyltransferase 8 family.</text>
</comment>
<name>A0AAD6IUK0_DREDA</name>
<accession>A0AAD6IUK0</accession>
<organism evidence="16 17">
    <name type="scientific">Drechslerella dactyloides</name>
    <name type="common">Nematode-trapping fungus</name>
    <name type="synonym">Arthrobotrys dactyloides</name>
    <dbReference type="NCBI Taxonomy" id="74499"/>
    <lineage>
        <taxon>Eukaryota</taxon>
        <taxon>Fungi</taxon>
        <taxon>Dikarya</taxon>
        <taxon>Ascomycota</taxon>
        <taxon>Pezizomycotina</taxon>
        <taxon>Orbiliomycetes</taxon>
        <taxon>Orbiliales</taxon>
        <taxon>Orbiliaceae</taxon>
        <taxon>Drechslerella</taxon>
    </lineage>
</organism>